<evidence type="ECO:0000313" key="2">
    <source>
        <dbReference type="EMBL" id="STZ67146.1"/>
    </source>
</evidence>
<organism evidence="2 3">
    <name type="scientific">Neisseria elongata</name>
    <dbReference type="NCBI Taxonomy" id="495"/>
    <lineage>
        <taxon>Bacteria</taxon>
        <taxon>Pseudomonadati</taxon>
        <taxon>Pseudomonadota</taxon>
        <taxon>Betaproteobacteria</taxon>
        <taxon>Neisseriales</taxon>
        <taxon>Neisseriaceae</taxon>
        <taxon>Neisseria</taxon>
    </lineage>
</organism>
<gene>
    <name evidence="2" type="ORF">NCTC10660_00616</name>
</gene>
<sequence>MRKLSISSDEGLVSTRTIQQFAEDVGVVFPVLYVSLLSKHDHLYPKENIFNFVNQYGENDERDISFLGYKQNLGYEDIYSYSCIDDEYGYAKKVIAFGISANGDYICFDYRKCNENPCIILMYHDDFYKDENGDTKMVTSHIADSFDAFLDMLYELSD</sequence>
<dbReference type="AlphaFoldDB" id="A0A378TW73"/>
<accession>A0A378TW73</accession>
<proteinExistence type="predicted"/>
<dbReference type="Proteomes" id="UP000254927">
    <property type="component" value="Unassembled WGS sequence"/>
</dbReference>
<dbReference type="SUPFAM" id="SSF160631">
    <property type="entry name" value="SMI1/KNR4-like"/>
    <property type="match status" value="1"/>
</dbReference>
<dbReference type="Gene3D" id="3.40.1580.10">
    <property type="entry name" value="SMI1/KNR4-like"/>
    <property type="match status" value="1"/>
</dbReference>
<evidence type="ECO:0000259" key="1">
    <source>
        <dbReference type="SMART" id="SM00860"/>
    </source>
</evidence>
<dbReference type="SMART" id="SM00860">
    <property type="entry name" value="SMI1_KNR4"/>
    <property type="match status" value="1"/>
</dbReference>
<dbReference type="InterPro" id="IPR018958">
    <property type="entry name" value="Knr4/Smi1-like_dom"/>
</dbReference>
<evidence type="ECO:0000313" key="3">
    <source>
        <dbReference type="Proteomes" id="UP000254927"/>
    </source>
</evidence>
<reference evidence="2 3" key="1">
    <citation type="submission" date="2018-06" db="EMBL/GenBank/DDBJ databases">
        <authorList>
            <consortium name="Pathogen Informatics"/>
            <person name="Doyle S."/>
        </authorList>
    </citation>
    <scope>NUCLEOTIDE SEQUENCE [LARGE SCALE GENOMIC DNA]</scope>
    <source>
        <strain evidence="2 3">NCTC10660</strain>
    </source>
</reference>
<dbReference type="Pfam" id="PF09346">
    <property type="entry name" value="SMI1_KNR4"/>
    <property type="match status" value="1"/>
</dbReference>
<name>A0A378TW73_NEIEL</name>
<dbReference type="InterPro" id="IPR037883">
    <property type="entry name" value="Knr4/Smi1-like_sf"/>
</dbReference>
<dbReference type="GeneID" id="93351619"/>
<dbReference type="RefSeq" id="WP_074894078.1">
    <property type="nucleotide sequence ID" value="NZ_CP031252.1"/>
</dbReference>
<feature type="domain" description="Knr4/Smi1-like" evidence="1">
    <location>
        <begin position="12"/>
        <end position="152"/>
    </location>
</feature>
<protein>
    <submittedName>
        <fullName evidence="2">SMI1 / KNR4 family</fullName>
    </submittedName>
</protein>
<dbReference type="EMBL" id="UGQW01000002">
    <property type="protein sequence ID" value="STZ67146.1"/>
    <property type="molecule type" value="Genomic_DNA"/>
</dbReference>